<feature type="domain" description="DUF58" evidence="1">
    <location>
        <begin position="173"/>
        <end position="220"/>
    </location>
</feature>
<accession>A0A2T3WC86</accession>
<protein>
    <submittedName>
        <fullName evidence="2">DUF58 domain-containing protein</fullName>
    </submittedName>
</protein>
<keyword evidence="3" id="KW-1185">Reference proteome</keyword>
<dbReference type="InterPro" id="IPR002881">
    <property type="entry name" value="DUF58"/>
</dbReference>
<dbReference type="PANTHER" id="PTHR34351">
    <property type="entry name" value="SLR1927 PROTEIN-RELATED"/>
    <property type="match status" value="1"/>
</dbReference>
<dbReference type="EMBL" id="PYSV01000001">
    <property type="protein sequence ID" value="PTA69506.1"/>
    <property type="molecule type" value="Genomic_DNA"/>
</dbReference>
<evidence type="ECO:0000313" key="2">
    <source>
        <dbReference type="EMBL" id="PTA69506.1"/>
    </source>
</evidence>
<evidence type="ECO:0000313" key="3">
    <source>
        <dbReference type="Proteomes" id="UP000240317"/>
    </source>
</evidence>
<evidence type="ECO:0000259" key="1">
    <source>
        <dbReference type="Pfam" id="PF01882"/>
    </source>
</evidence>
<dbReference type="PANTHER" id="PTHR34351:SF1">
    <property type="entry name" value="SLR1927 PROTEIN"/>
    <property type="match status" value="1"/>
</dbReference>
<dbReference type="AlphaFoldDB" id="A0A2T3WC86"/>
<sequence>MNPVLAALLYLGLVGLVALGLWVLSRRPPAVTLTRTLPPAAFEGQSVPLTVTVRLHSRRPLRVRVTDPTPGAVVPDEPLAAGGLHLGETTHDWHTQVRLNRRGALTWPGATLHWADPLGLFWHQLPLPGPPTTLEVFPGTHGLRLPEVLRPLLSEGELSRSLGLDDPISLRGARPYVPGDPPGRVHWRLSARTGTLTVRELERTAASSLTVFVDTSGGGEVFADSAARLGASLVQAALDLNLPVAVATGPQATPMGRDPGALRAALGVLARLAPTRSVSALPPVRAGGNLIILSAGAAPELVEQALRARATASRVSLVAIPEGFYLEPGEQPRRQWSAPPDTVRDLEQRAAALAGLGVLVYVLRGNQSVLQLNA</sequence>
<reference evidence="2 3" key="1">
    <citation type="submission" date="2018-03" db="EMBL/GenBank/DDBJ databases">
        <title>Draft genome of Deinococcus sp. OD32.</title>
        <authorList>
            <person name="Wang X.-P."/>
            <person name="Du Z.-J."/>
        </authorList>
    </citation>
    <scope>NUCLEOTIDE SEQUENCE [LARGE SCALE GENOMIC DNA]</scope>
    <source>
        <strain evidence="2 3">OD32</strain>
    </source>
</reference>
<dbReference type="Proteomes" id="UP000240317">
    <property type="component" value="Unassembled WGS sequence"/>
</dbReference>
<dbReference type="Pfam" id="PF01882">
    <property type="entry name" value="DUF58"/>
    <property type="match status" value="1"/>
</dbReference>
<dbReference type="RefSeq" id="WP_107136099.1">
    <property type="nucleotide sequence ID" value="NZ_PYSV01000001.1"/>
</dbReference>
<dbReference type="OrthoDB" id="9778037at2"/>
<organism evidence="2 3">
    <name type="scientific">Deinococcus arcticus</name>
    <dbReference type="NCBI Taxonomy" id="2136176"/>
    <lineage>
        <taxon>Bacteria</taxon>
        <taxon>Thermotogati</taxon>
        <taxon>Deinococcota</taxon>
        <taxon>Deinococci</taxon>
        <taxon>Deinococcales</taxon>
        <taxon>Deinococcaceae</taxon>
        <taxon>Deinococcus</taxon>
    </lineage>
</organism>
<comment type="caution">
    <text evidence="2">The sequence shown here is derived from an EMBL/GenBank/DDBJ whole genome shotgun (WGS) entry which is preliminary data.</text>
</comment>
<proteinExistence type="predicted"/>
<gene>
    <name evidence="2" type="ORF">C8263_00250</name>
</gene>
<name>A0A2T3WC86_9DEIO</name>